<feature type="repeat" description="WD" evidence="11">
    <location>
        <begin position="17"/>
        <end position="51"/>
    </location>
</feature>
<dbReference type="InterPro" id="IPR001680">
    <property type="entry name" value="WD40_rpt"/>
</dbReference>
<dbReference type="InterPro" id="IPR048338">
    <property type="entry name" value="Mediator_Med16"/>
</dbReference>
<dbReference type="PROSITE" id="PS50082">
    <property type="entry name" value="WD_REPEATS_2"/>
    <property type="match status" value="1"/>
</dbReference>
<dbReference type="PANTHER" id="PTHR13224:SF6">
    <property type="entry name" value="MEDIATOR OF RNA POLYMERASE II TRANSCRIPTION SUBUNIT 16"/>
    <property type="match status" value="1"/>
</dbReference>
<dbReference type="InterPro" id="IPR048616">
    <property type="entry name" value="MED16_bridge"/>
</dbReference>
<feature type="domain" description="Mediator of RNA polymerase II transcription subunit 16 central helical bridge" evidence="15">
    <location>
        <begin position="488"/>
        <end position="636"/>
    </location>
</feature>
<evidence type="ECO:0000256" key="3">
    <source>
        <dbReference type="ARBA" id="ARBA00019614"/>
    </source>
</evidence>
<dbReference type="GeneTree" id="ENSGT00390000003821"/>
<evidence type="ECO:0000256" key="2">
    <source>
        <dbReference type="ARBA" id="ARBA00006543"/>
    </source>
</evidence>
<evidence type="ECO:0000256" key="11">
    <source>
        <dbReference type="PROSITE-ProRule" id="PRU00221"/>
    </source>
</evidence>
<dbReference type="Ensembl" id="ENSFHET00000035507.1">
    <property type="protein sequence ID" value="ENSFHEP00000021072.1"/>
    <property type="gene ID" value="ENSFHEG00000023076.1"/>
</dbReference>
<evidence type="ECO:0000313" key="16">
    <source>
        <dbReference type="Ensembl" id="ENSFHEP00000021072.1"/>
    </source>
</evidence>
<evidence type="ECO:0000256" key="1">
    <source>
        <dbReference type="ARBA" id="ARBA00004123"/>
    </source>
</evidence>
<dbReference type="Gene3D" id="2.130.10.10">
    <property type="entry name" value="YVTN repeat-like/Quinoprotein amine dehydrogenase"/>
    <property type="match status" value="1"/>
</dbReference>
<keyword evidence="5" id="KW-0677">Repeat</keyword>
<keyword evidence="17" id="KW-1185">Reference proteome</keyword>
<comment type="similarity">
    <text evidence="2 12">Belongs to the Mediator complex subunit 16 family.</text>
</comment>
<evidence type="ECO:0000256" key="8">
    <source>
        <dbReference type="ARBA" id="ARBA00023163"/>
    </source>
</evidence>
<keyword evidence="6 12" id="KW-0805">Transcription regulation</keyword>
<dbReference type="InterPro" id="IPR015943">
    <property type="entry name" value="WD40/YVTN_repeat-like_dom_sf"/>
</dbReference>
<evidence type="ECO:0000256" key="4">
    <source>
        <dbReference type="ARBA" id="ARBA00022574"/>
    </source>
</evidence>
<keyword evidence="8 12" id="KW-0804">Transcription</keyword>
<evidence type="ECO:0000256" key="9">
    <source>
        <dbReference type="ARBA" id="ARBA00023242"/>
    </source>
</evidence>
<feature type="domain" description="Mediator complex subunit Med16 N-terminal" evidence="14">
    <location>
        <begin position="62"/>
        <end position="342"/>
    </location>
</feature>
<name>A0A3Q2Q565_FUNHE</name>
<dbReference type="InterPro" id="IPR036322">
    <property type="entry name" value="WD40_repeat_dom_sf"/>
</dbReference>
<evidence type="ECO:0000256" key="13">
    <source>
        <dbReference type="SAM" id="MobiDB-lite"/>
    </source>
</evidence>
<dbReference type="GO" id="GO:0016592">
    <property type="term" value="C:mediator complex"/>
    <property type="evidence" value="ECO:0007669"/>
    <property type="project" value="InterPro"/>
</dbReference>
<dbReference type="Pfam" id="PF20718">
    <property type="entry name" value="Med16_bridge"/>
    <property type="match status" value="2"/>
</dbReference>
<evidence type="ECO:0000259" key="14">
    <source>
        <dbReference type="Pfam" id="PF11635"/>
    </source>
</evidence>
<evidence type="ECO:0000259" key="15">
    <source>
        <dbReference type="Pfam" id="PF20718"/>
    </source>
</evidence>
<proteinExistence type="inferred from homology"/>
<keyword evidence="4 11" id="KW-0853">WD repeat</keyword>
<sequence>MIHIIDTEHPWDVFSINSGHSEVISCLEWDQSGSRLLSADGDGHIRCWSMSDHLVNSWESVLSSAVDGDPIVALSWLHNGVKLALHVEMSGSTNFGEKFSRVKFSPSLTLFGGKPMEGWMAVTVSGLVTVSLLKPGGALLTASESLCRLRGRVALADIAFTSGGNIVVAATDGSSSSPVQFYKVSVNVVSEKCRIDTELLPSLFLRCTTDPMRRDKYPAVTHLKFLTRENSEQVLLCASNQSGSIMESWTLRKEGLPVNNIFQHRSPVVGEKQPTILKWRILTTTGDLERVSAVALPKLPMSISNTDLKVASDTKFCPGLGLALAFHDGSIQILHRLSLHTMGVFYGGASSAQRPGDEAAIKRQRTPGPGLHLKALQFSWTSLALAGVDNHGKLHMLRVSPSMGQVLDMNTTLRHLLFLLEYCMVTGYDWWDVLLHVQPSMVHNLVEKLHEEYMRQNQALQQVRTLQNLLGAARPASSSSALTCPPFQVLATRIVAVKASLCKLSTATAARACDYHAKLLLIAISSTLKSLLRPHVLNTPDKSPGDRLTEICAKNTDPDIDKVMINLKTEEFVLDGPPLQSLQQLIQWVGDFVLYLLANLPNQVSQGAVVRPGFGFMRDGASLALLREMLVMIRIWGLLKPGCLPTFTAMSDNQDSMQLLFRLLTKLWLCCKARCSAACCPAPLSCSLTCTPPCYLSCSPGRRPPPGTGREPDRRVLPAAQPAAGAPHGLAARQRRRHHQAAGQAAAAPAVWESLVSAGRRPPPGRVHQESGGSEDGQPALHPHGRQPHRGEQGVHQVWLRDHAALAQQDQRHEAVGAALDQELSVRRPVAPDPSGLLSPRFWF</sequence>
<keyword evidence="9 12" id="KW-0539">Nucleus</keyword>
<evidence type="ECO:0000256" key="10">
    <source>
        <dbReference type="ARBA" id="ARBA00032015"/>
    </source>
</evidence>
<feature type="compositionally biased region" description="Low complexity" evidence="13">
    <location>
        <begin position="720"/>
        <end position="732"/>
    </location>
</feature>
<gene>
    <name evidence="12" type="primary">MED16</name>
</gene>
<evidence type="ECO:0000256" key="5">
    <source>
        <dbReference type="ARBA" id="ARBA00022737"/>
    </source>
</evidence>
<reference evidence="16" key="1">
    <citation type="submission" date="2025-08" db="UniProtKB">
        <authorList>
            <consortium name="Ensembl"/>
        </authorList>
    </citation>
    <scope>IDENTIFICATION</scope>
</reference>
<feature type="region of interest" description="Disordered" evidence="13">
    <location>
        <begin position="720"/>
        <end position="795"/>
    </location>
</feature>
<dbReference type="SMART" id="SM00320">
    <property type="entry name" value="WD40"/>
    <property type="match status" value="1"/>
</dbReference>
<comment type="subunit">
    <text evidence="12">Component of the Mediator complex.</text>
</comment>
<dbReference type="PANTHER" id="PTHR13224">
    <property type="entry name" value="THYROID HORMONE RECEPTOR-ASSOCIATED PROTEIN-RELATED"/>
    <property type="match status" value="1"/>
</dbReference>
<feature type="domain" description="Mediator of RNA polymerase II transcription subunit 16 central helical bridge" evidence="15">
    <location>
        <begin position="419"/>
        <end position="468"/>
    </location>
</feature>
<dbReference type="Pfam" id="PF11635">
    <property type="entry name" value="Med16_N"/>
    <property type="match status" value="1"/>
</dbReference>
<dbReference type="AlphaFoldDB" id="A0A3Q2Q565"/>
<dbReference type="PROSITE" id="PS50294">
    <property type="entry name" value="WD_REPEATS_REGION"/>
    <property type="match status" value="1"/>
</dbReference>
<comment type="function">
    <text evidence="12">Component of the Mediator complex, a coactivator involved in the regulated transcription of nearly all RNA polymerase II-dependent genes. Mediator functions as a bridge to convey information from gene-specific regulatory proteins to the basal RNA polymerase II transcription machinery. Mediator is recruited to promoters by direct interactions with regulatory proteins and serves as a scaffold for the assembly of a functional preinitiation complex with RNA polymerase II and the general transcription factors.</text>
</comment>
<accession>A0A3Q2Q565</accession>
<evidence type="ECO:0000256" key="12">
    <source>
        <dbReference type="RuleBase" id="RU364149"/>
    </source>
</evidence>
<comment type="subcellular location">
    <subcellularLocation>
        <location evidence="1 12">Nucleus</location>
    </subcellularLocation>
</comment>
<evidence type="ECO:0000256" key="6">
    <source>
        <dbReference type="ARBA" id="ARBA00023015"/>
    </source>
</evidence>
<dbReference type="GO" id="GO:0045893">
    <property type="term" value="P:positive regulation of DNA-templated transcription"/>
    <property type="evidence" value="ECO:0007669"/>
    <property type="project" value="TreeGrafter"/>
</dbReference>
<feature type="compositionally biased region" description="Low complexity" evidence="13">
    <location>
        <begin position="741"/>
        <end position="750"/>
    </location>
</feature>
<evidence type="ECO:0000313" key="17">
    <source>
        <dbReference type="Proteomes" id="UP000265000"/>
    </source>
</evidence>
<dbReference type="SUPFAM" id="SSF50978">
    <property type="entry name" value="WD40 repeat-like"/>
    <property type="match status" value="1"/>
</dbReference>
<organism evidence="16 17">
    <name type="scientific">Fundulus heteroclitus</name>
    <name type="common">Killifish</name>
    <name type="synonym">Mummichog</name>
    <dbReference type="NCBI Taxonomy" id="8078"/>
    <lineage>
        <taxon>Eukaryota</taxon>
        <taxon>Metazoa</taxon>
        <taxon>Chordata</taxon>
        <taxon>Craniata</taxon>
        <taxon>Vertebrata</taxon>
        <taxon>Euteleostomi</taxon>
        <taxon>Actinopterygii</taxon>
        <taxon>Neopterygii</taxon>
        <taxon>Teleostei</taxon>
        <taxon>Neoteleostei</taxon>
        <taxon>Acanthomorphata</taxon>
        <taxon>Ovalentaria</taxon>
        <taxon>Atherinomorphae</taxon>
        <taxon>Cyprinodontiformes</taxon>
        <taxon>Fundulidae</taxon>
        <taxon>Fundulus</taxon>
    </lineage>
</organism>
<dbReference type="InterPro" id="IPR021665">
    <property type="entry name" value="Mediator_Med16_N"/>
</dbReference>
<reference evidence="16" key="2">
    <citation type="submission" date="2025-09" db="UniProtKB">
        <authorList>
            <consortium name="Ensembl"/>
        </authorList>
    </citation>
    <scope>IDENTIFICATION</scope>
</reference>
<dbReference type="STRING" id="8078.ENSFHEP00000021072"/>
<protein>
    <recommendedName>
        <fullName evidence="3 12">Mediator of RNA polymerase II transcription subunit 16</fullName>
    </recommendedName>
    <alternativeName>
        <fullName evidence="10 12">Mediator complex subunit 16</fullName>
    </alternativeName>
</protein>
<evidence type="ECO:0000256" key="7">
    <source>
        <dbReference type="ARBA" id="ARBA00023159"/>
    </source>
</evidence>
<dbReference type="Proteomes" id="UP000265000">
    <property type="component" value="Unplaced"/>
</dbReference>
<keyword evidence="7 12" id="KW-0010">Activator</keyword>